<feature type="region of interest" description="Disordered" evidence="1">
    <location>
        <begin position="117"/>
        <end position="140"/>
    </location>
</feature>
<keyword evidence="4" id="KW-1185">Reference proteome</keyword>
<protein>
    <recommendedName>
        <fullName evidence="5">Peptidase A2 domain-containing protein</fullName>
    </recommendedName>
</protein>
<dbReference type="Proteomes" id="UP000030746">
    <property type="component" value="Unassembled WGS sequence"/>
</dbReference>
<evidence type="ECO:0008006" key="5">
    <source>
        <dbReference type="Google" id="ProtNLM"/>
    </source>
</evidence>
<accession>V4AWY1</accession>
<evidence type="ECO:0000313" key="4">
    <source>
        <dbReference type="Proteomes" id="UP000030746"/>
    </source>
</evidence>
<dbReference type="AlphaFoldDB" id="V4AWY1"/>
<dbReference type="GeneID" id="20237243"/>
<organism evidence="3 4">
    <name type="scientific">Lottia gigantea</name>
    <name type="common">Giant owl limpet</name>
    <dbReference type="NCBI Taxonomy" id="225164"/>
    <lineage>
        <taxon>Eukaryota</taxon>
        <taxon>Metazoa</taxon>
        <taxon>Spiralia</taxon>
        <taxon>Lophotrochozoa</taxon>
        <taxon>Mollusca</taxon>
        <taxon>Gastropoda</taxon>
        <taxon>Patellogastropoda</taxon>
        <taxon>Lottioidea</taxon>
        <taxon>Lottiidae</taxon>
        <taxon>Lottia</taxon>
    </lineage>
</organism>
<gene>
    <name evidence="3" type="ORF">LOTGIDRAFT_157173</name>
</gene>
<name>V4AWY1_LOTGI</name>
<evidence type="ECO:0000313" key="3">
    <source>
        <dbReference type="EMBL" id="ESP02038.1"/>
    </source>
</evidence>
<feature type="compositionally biased region" description="Low complexity" evidence="1">
    <location>
        <begin position="123"/>
        <end position="134"/>
    </location>
</feature>
<dbReference type="KEGG" id="lgi:LOTGIDRAFT_157173"/>
<evidence type="ECO:0000256" key="1">
    <source>
        <dbReference type="SAM" id="MobiDB-lite"/>
    </source>
</evidence>
<keyword evidence="2" id="KW-0732">Signal</keyword>
<proteinExistence type="predicted"/>
<reference evidence="3 4" key="1">
    <citation type="journal article" date="2013" name="Nature">
        <title>Insights into bilaterian evolution from three spiralian genomes.</title>
        <authorList>
            <person name="Simakov O."/>
            <person name="Marletaz F."/>
            <person name="Cho S.J."/>
            <person name="Edsinger-Gonzales E."/>
            <person name="Havlak P."/>
            <person name="Hellsten U."/>
            <person name="Kuo D.H."/>
            <person name="Larsson T."/>
            <person name="Lv J."/>
            <person name="Arendt D."/>
            <person name="Savage R."/>
            <person name="Osoegawa K."/>
            <person name="de Jong P."/>
            <person name="Grimwood J."/>
            <person name="Chapman J.A."/>
            <person name="Shapiro H."/>
            <person name="Aerts A."/>
            <person name="Otillar R.P."/>
            <person name="Terry A.Y."/>
            <person name="Boore J.L."/>
            <person name="Grigoriev I.V."/>
            <person name="Lindberg D.R."/>
            <person name="Seaver E.C."/>
            <person name="Weisblat D.A."/>
            <person name="Putnam N.H."/>
            <person name="Rokhsar D.S."/>
        </authorList>
    </citation>
    <scope>NUCLEOTIDE SEQUENCE [LARGE SCALE GENOMIC DNA]</scope>
</reference>
<dbReference type="HOGENOM" id="CLU_1671305_0_0_1"/>
<feature type="chain" id="PRO_5005376608" description="Peptidase A2 domain-containing protein" evidence="2">
    <location>
        <begin position="18"/>
        <end position="158"/>
    </location>
</feature>
<dbReference type="CTD" id="20237243"/>
<evidence type="ECO:0000256" key="2">
    <source>
        <dbReference type="SAM" id="SignalP"/>
    </source>
</evidence>
<dbReference type="EMBL" id="KB200329">
    <property type="protein sequence ID" value="ESP02038.1"/>
    <property type="molecule type" value="Genomic_DNA"/>
</dbReference>
<dbReference type="RefSeq" id="XP_009047196.1">
    <property type="nucleotide sequence ID" value="XM_009048948.1"/>
</dbReference>
<feature type="signal peptide" evidence="2">
    <location>
        <begin position="1"/>
        <end position="17"/>
    </location>
</feature>
<sequence length="158" mass="18123">MMFTILSRIFSLWKTLFVNDVEKKSTNPQNIETEFLDVNGSSKVLVRLPPTTKPHHKHYIGVDLQLDTGSEANILPENIFQQLFPHQHKLNAPCSTLTSYGGTKINNMGTYIMDEFREDDNLDPPNIQPNQQNPAHDIPNQYVNVPYRTRSGRTRCAR</sequence>